<dbReference type="RefSeq" id="WP_042581044.1">
    <property type="nucleotide sequence ID" value="NZ_JXQQ01000058.1"/>
</dbReference>
<dbReference type="SUPFAM" id="SSF111369">
    <property type="entry name" value="HlyD-like secretion proteins"/>
    <property type="match status" value="1"/>
</dbReference>
<evidence type="ECO:0000313" key="10">
    <source>
        <dbReference type="Proteomes" id="UP000032067"/>
    </source>
</evidence>
<dbReference type="Pfam" id="PF25917">
    <property type="entry name" value="BSH_RND"/>
    <property type="match status" value="1"/>
</dbReference>
<feature type="region of interest" description="Disordered" evidence="6">
    <location>
        <begin position="257"/>
        <end position="277"/>
    </location>
</feature>
<dbReference type="OrthoDB" id="9784484at2"/>
<dbReference type="Gene3D" id="2.40.50.100">
    <property type="match status" value="1"/>
</dbReference>
<dbReference type="PANTHER" id="PTHR30469">
    <property type="entry name" value="MULTIDRUG RESISTANCE PROTEIN MDTA"/>
    <property type="match status" value="1"/>
</dbReference>
<feature type="domain" description="Multidrug resistance protein MdtA-like C-terminal permuted SH3" evidence="8">
    <location>
        <begin position="317"/>
        <end position="381"/>
    </location>
</feature>
<comment type="caution">
    <text evidence="9">The sequence shown here is derived from an EMBL/GenBank/DDBJ whole genome shotgun (WGS) entry which is preliminary data.</text>
</comment>
<dbReference type="InterPro" id="IPR058627">
    <property type="entry name" value="MdtA-like_C"/>
</dbReference>
<evidence type="ECO:0000256" key="5">
    <source>
        <dbReference type="SAM" id="Coils"/>
    </source>
</evidence>
<comment type="subcellular location">
    <subcellularLocation>
        <location evidence="1">Cell envelope</location>
    </subcellularLocation>
</comment>
<evidence type="ECO:0000313" key="9">
    <source>
        <dbReference type="EMBL" id="KIQ26800.1"/>
    </source>
</evidence>
<dbReference type="Pfam" id="PF25967">
    <property type="entry name" value="RND-MFP_C"/>
    <property type="match status" value="1"/>
</dbReference>
<protein>
    <submittedName>
        <fullName evidence="9">Hemolysin secretion protein D</fullName>
    </submittedName>
</protein>
<proteinExistence type="inferred from homology"/>
<dbReference type="GO" id="GO:1990961">
    <property type="term" value="P:xenobiotic detoxification by transmembrane export across the plasma membrane"/>
    <property type="evidence" value="ECO:0007669"/>
    <property type="project" value="InterPro"/>
</dbReference>
<gene>
    <name evidence="9" type="ORF">RT97_22440</name>
</gene>
<evidence type="ECO:0000256" key="3">
    <source>
        <dbReference type="ARBA" id="ARBA00022448"/>
    </source>
</evidence>
<dbReference type="InterPro" id="IPR058625">
    <property type="entry name" value="MdtA-like_BSH"/>
</dbReference>
<dbReference type="GO" id="GO:1990195">
    <property type="term" value="C:macrolide transmembrane transporter complex"/>
    <property type="evidence" value="ECO:0007669"/>
    <property type="project" value="InterPro"/>
</dbReference>
<dbReference type="Gene3D" id="2.40.420.20">
    <property type="match status" value="1"/>
</dbReference>
<dbReference type="InterPro" id="IPR030190">
    <property type="entry name" value="MacA_alpha-hairpin_sf"/>
</dbReference>
<evidence type="ECO:0000259" key="7">
    <source>
        <dbReference type="Pfam" id="PF25917"/>
    </source>
</evidence>
<evidence type="ECO:0000256" key="1">
    <source>
        <dbReference type="ARBA" id="ARBA00004196"/>
    </source>
</evidence>
<sequence>MRRIIPLLLAAVLSATAGAGYLWARRPATDIESVPVVRANIESSVTALGTLQPRRYVDVGAQVSGQILRLLVQPGDAVQKGQLLVEIDPSVQRATVDAGRASLAGLRAQLAEQRAQHRLADQQHARQRRMAADGATREEDVQGAEAALASAAARIDNLAAQIAQTQATLKADEARLGYTRIFAPMAGTVVSVEAREGQTLNATYQTPNVLRIADLSSMTVWSEVSEADVRRVKPGMPVYFTTLGADQRRWHGKVRQLLPAPPTPAPKAGGSEGGSAPQTAASKVVVYTALFDVDNADGELMPQMTAHVAFVEASAKDAVSVPANALVPVAGGRADRAAVRVLHADGSVQTRELRIGVRNRVAAQVLDGVQVGDRIVTGTAERKAAKP</sequence>
<comment type="similarity">
    <text evidence="2">Belongs to the membrane fusion protein (MFP) (TC 8.A.1) family.</text>
</comment>
<evidence type="ECO:0000259" key="8">
    <source>
        <dbReference type="Pfam" id="PF25967"/>
    </source>
</evidence>
<dbReference type="Gene3D" id="2.40.30.170">
    <property type="match status" value="1"/>
</dbReference>
<dbReference type="GO" id="GO:0015562">
    <property type="term" value="F:efflux transmembrane transporter activity"/>
    <property type="evidence" value="ECO:0007669"/>
    <property type="project" value="TreeGrafter"/>
</dbReference>
<dbReference type="GO" id="GO:0030313">
    <property type="term" value="C:cell envelope"/>
    <property type="evidence" value="ECO:0007669"/>
    <property type="project" value="UniProtKB-SubCell"/>
</dbReference>
<dbReference type="EMBL" id="JXQQ01000058">
    <property type="protein sequence ID" value="KIQ26800.1"/>
    <property type="molecule type" value="Genomic_DNA"/>
</dbReference>
<dbReference type="GO" id="GO:0019898">
    <property type="term" value="C:extrinsic component of membrane"/>
    <property type="evidence" value="ECO:0007669"/>
    <property type="project" value="InterPro"/>
</dbReference>
<accession>A0A0D0MB79</accession>
<dbReference type="Gene3D" id="6.10.140.1990">
    <property type="match status" value="1"/>
</dbReference>
<name>A0A0D0MB79_VARPD</name>
<dbReference type="InterPro" id="IPR006143">
    <property type="entry name" value="RND_pump_MFP"/>
</dbReference>
<keyword evidence="4 5" id="KW-0175">Coiled coil</keyword>
<dbReference type="Proteomes" id="UP000032067">
    <property type="component" value="Unassembled WGS sequence"/>
</dbReference>
<feature type="coiled-coil region" evidence="5">
    <location>
        <begin position="103"/>
        <end position="175"/>
    </location>
</feature>
<evidence type="ECO:0000256" key="2">
    <source>
        <dbReference type="ARBA" id="ARBA00009477"/>
    </source>
</evidence>
<dbReference type="NCBIfam" id="TIGR01730">
    <property type="entry name" value="RND_mfp"/>
    <property type="match status" value="1"/>
</dbReference>
<dbReference type="GO" id="GO:1990281">
    <property type="term" value="C:efflux pump complex"/>
    <property type="evidence" value="ECO:0007669"/>
    <property type="project" value="TreeGrafter"/>
</dbReference>
<dbReference type="AlphaFoldDB" id="A0A0D0MB79"/>
<evidence type="ECO:0000256" key="6">
    <source>
        <dbReference type="SAM" id="MobiDB-lite"/>
    </source>
</evidence>
<organism evidence="9 10">
    <name type="scientific">Variovorax paradoxus</name>
    <dbReference type="NCBI Taxonomy" id="34073"/>
    <lineage>
        <taxon>Bacteria</taxon>
        <taxon>Pseudomonadati</taxon>
        <taxon>Pseudomonadota</taxon>
        <taxon>Betaproteobacteria</taxon>
        <taxon>Burkholderiales</taxon>
        <taxon>Comamonadaceae</taxon>
        <taxon>Variovorax</taxon>
    </lineage>
</organism>
<reference evidence="9 10" key="1">
    <citation type="submission" date="2014-12" db="EMBL/GenBank/DDBJ databases">
        <title>16Stimator: statistical estimation of ribosomal gene copy numbers from draft genome assemblies.</title>
        <authorList>
            <person name="Perisin M.A."/>
            <person name="Vetter M."/>
            <person name="Gilbert J.A."/>
            <person name="Bergelson J."/>
        </authorList>
    </citation>
    <scope>NUCLEOTIDE SEQUENCE [LARGE SCALE GENOMIC DNA]</scope>
    <source>
        <strain evidence="9 10">MEDvA23</strain>
    </source>
</reference>
<feature type="domain" description="Multidrug resistance protein MdtA-like barrel-sandwich hybrid" evidence="7">
    <location>
        <begin position="55"/>
        <end position="210"/>
    </location>
</feature>
<keyword evidence="3" id="KW-0813">Transport</keyword>
<evidence type="ECO:0000256" key="4">
    <source>
        <dbReference type="ARBA" id="ARBA00023054"/>
    </source>
</evidence>
<dbReference type="PANTHER" id="PTHR30469:SF33">
    <property type="entry name" value="SLR1207 PROTEIN"/>
    <property type="match status" value="1"/>
</dbReference>